<dbReference type="PANTHER" id="PTHR22916">
    <property type="entry name" value="GLYCOSYLTRANSFERASE"/>
    <property type="match status" value="1"/>
</dbReference>
<evidence type="ECO:0000313" key="2">
    <source>
        <dbReference type="EMBL" id="SHG59146.1"/>
    </source>
</evidence>
<accession>A0A1M5L2D3</accession>
<dbReference type="SUPFAM" id="SSF53448">
    <property type="entry name" value="Nucleotide-diphospho-sugar transferases"/>
    <property type="match status" value="1"/>
</dbReference>
<protein>
    <submittedName>
        <fullName evidence="2">Glycosyltransferase involved in cell wall bisynthesis</fullName>
    </submittedName>
</protein>
<evidence type="ECO:0000313" key="3">
    <source>
        <dbReference type="Proteomes" id="UP000184112"/>
    </source>
</evidence>
<organism evidence="2 3">
    <name type="scientific">Flavobacterium johnsoniae</name>
    <name type="common">Cytophaga johnsonae</name>
    <dbReference type="NCBI Taxonomy" id="986"/>
    <lineage>
        <taxon>Bacteria</taxon>
        <taxon>Pseudomonadati</taxon>
        <taxon>Bacteroidota</taxon>
        <taxon>Flavobacteriia</taxon>
        <taxon>Flavobacteriales</taxon>
        <taxon>Flavobacteriaceae</taxon>
        <taxon>Flavobacterium</taxon>
    </lineage>
</organism>
<keyword evidence="2" id="KW-0808">Transferase</keyword>
<dbReference type="InterPro" id="IPR001173">
    <property type="entry name" value="Glyco_trans_2-like"/>
</dbReference>
<dbReference type="GO" id="GO:0016758">
    <property type="term" value="F:hexosyltransferase activity"/>
    <property type="evidence" value="ECO:0007669"/>
    <property type="project" value="UniProtKB-ARBA"/>
</dbReference>
<dbReference type="Gene3D" id="3.90.550.10">
    <property type="entry name" value="Spore Coat Polysaccharide Biosynthesis Protein SpsA, Chain A"/>
    <property type="match status" value="1"/>
</dbReference>
<dbReference type="RefSeq" id="WP_073409016.1">
    <property type="nucleotide sequence ID" value="NZ_FQWH01000003.1"/>
</dbReference>
<reference evidence="2 3" key="1">
    <citation type="submission" date="2016-11" db="EMBL/GenBank/DDBJ databases">
        <authorList>
            <person name="Jaros S."/>
            <person name="Januszkiewicz K."/>
            <person name="Wedrychowicz H."/>
        </authorList>
    </citation>
    <scope>NUCLEOTIDE SEQUENCE [LARGE SCALE GENOMIC DNA]</scope>
    <source>
        <strain evidence="2 3">DSM 6792</strain>
    </source>
</reference>
<dbReference type="Proteomes" id="UP000184112">
    <property type="component" value="Unassembled WGS sequence"/>
</dbReference>
<dbReference type="Pfam" id="PF00535">
    <property type="entry name" value="Glycos_transf_2"/>
    <property type="match status" value="1"/>
</dbReference>
<feature type="domain" description="Glycosyltransferase 2-like" evidence="1">
    <location>
        <begin position="9"/>
        <end position="153"/>
    </location>
</feature>
<gene>
    <name evidence="2" type="ORF">SAMN05444388_103304</name>
</gene>
<dbReference type="AlphaFoldDB" id="A0A1M5L2D3"/>
<evidence type="ECO:0000259" key="1">
    <source>
        <dbReference type="Pfam" id="PF00535"/>
    </source>
</evidence>
<sequence length="321" mass="37688">MFKNSPLISIIVPNYNHKNYLKQRLDSIFNQTYQNFEVILLDDCSTDESVKILSEYALNPKVTHCIFNDKNSGNTFIQWQKGIELAKGNFIWIAESDDFCDSSFIEEVTKPLLNNSDVVLSYCQSNKVDENGRKTGNWITFTEIFESDFFSKKEIVDGNYFIENFLIFKNVIPNTSAVIFRKESFKTGFLEFNKDLKYCSDWIFYFKMIVNRKIAFIPESHNNFRYHTNSVIANAVKNENKIRIISIELLARKAQISFLKKNKPFNYYKIVSKNKALVRNLKYKKAKLLLENEQYIKGFLLLLTVLDKFIILKIFTSKKEI</sequence>
<name>A0A1M5L2D3_FLAJO</name>
<dbReference type="PANTHER" id="PTHR22916:SF3">
    <property type="entry name" value="UDP-GLCNAC:BETAGAL BETA-1,3-N-ACETYLGLUCOSAMINYLTRANSFERASE-LIKE PROTEIN 1"/>
    <property type="match status" value="1"/>
</dbReference>
<dbReference type="EMBL" id="FQWH01000003">
    <property type="protein sequence ID" value="SHG59146.1"/>
    <property type="molecule type" value="Genomic_DNA"/>
</dbReference>
<dbReference type="InterPro" id="IPR029044">
    <property type="entry name" value="Nucleotide-diphossugar_trans"/>
</dbReference>
<proteinExistence type="predicted"/>